<dbReference type="GO" id="GO:0016829">
    <property type="term" value="F:lyase activity"/>
    <property type="evidence" value="ECO:0007669"/>
    <property type="project" value="UniProtKB-KW"/>
</dbReference>
<dbReference type="PANTHER" id="PTHR47870:SF1">
    <property type="entry name" value="CYTOCHROME C-TYPE BIOGENESIS PROTEIN CCMH"/>
    <property type="match status" value="1"/>
</dbReference>
<protein>
    <submittedName>
        <fullName evidence="7">Cytochrome c heme lyase subunit CcmH</fullName>
    </submittedName>
</protein>
<comment type="caution">
    <text evidence="7">The sequence shown here is derived from an EMBL/GenBank/DDBJ whole genome shotgun (WGS) entry which is preliminary data.</text>
</comment>
<dbReference type="RefSeq" id="WP_223823690.1">
    <property type="nucleotide sequence ID" value="NZ_CAWNJE010000037.1"/>
</dbReference>
<evidence type="ECO:0000259" key="6">
    <source>
        <dbReference type="Pfam" id="PF23914"/>
    </source>
</evidence>
<keyword evidence="3" id="KW-0201">Cytochrome c-type biogenesis</keyword>
<sequence length="239" mass="27539">MTEVLFWMITALMVLSSITLLIFPIFLEKDKNESARRDELNKAFFRDRMEELQEETQKGRVENQSELVTELQQSLLDDIPSQKHTESKVRFLPIMLLPGVIFLVLLSYFLYAIFGNIHNVVLWYHTADKLPELSQRLMLETDIQMNKHEMDALILALRTKLQQTPNDAIGWLLLGRIGMKNRDIKTAEGAMIKAYKLAPDNVDIKFSYAQLLIFMGGENNAAIARKLLLDVTNKDHANM</sequence>
<dbReference type="EMBL" id="NBYY01000028">
    <property type="protein sequence ID" value="PCS22024.1"/>
    <property type="molecule type" value="Genomic_DNA"/>
</dbReference>
<keyword evidence="5" id="KW-0472">Membrane</keyword>
<reference evidence="8" key="1">
    <citation type="submission" date="2017-04" db="EMBL/GenBank/DDBJ databases">
        <title>Genome evolution of the luminous symbionts of deep sea anglerfish.</title>
        <authorList>
            <person name="Hendry T.A."/>
        </authorList>
    </citation>
    <scope>NUCLEOTIDE SEQUENCE [LARGE SCALE GENOMIC DNA]</scope>
</reference>
<dbReference type="PANTHER" id="PTHR47870">
    <property type="entry name" value="CYTOCHROME C-TYPE BIOGENESIS PROTEIN CCMH"/>
    <property type="match status" value="1"/>
</dbReference>
<dbReference type="InterPro" id="IPR017560">
    <property type="entry name" value="Cyt_c_biogenesis_CcmI"/>
</dbReference>
<feature type="transmembrane region" description="Helical" evidence="5">
    <location>
        <begin position="6"/>
        <end position="27"/>
    </location>
</feature>
<keyword evidence="5" id="KW-0812">Transmembrane</keyword>
<evidence type="ECO:0000256" key="3">
    <source>
        <dbReference type="ARBA" id="ARBA00022748"/>
    </source>
</evidence>
<dbReference type="Proteomes" id="UP000219020">
    <property type="component" value="Unassembled WGS sequence"/>
</dbReference>
<dbReference type="SUPFAM" id="SSF48452">
    <property type="entry name" value="TPR-like"/>
    <property type="match status" value="1"/>
</dbReference>
<keyword evidence="4" id="KW-0802">TPR repeat</keyword>
<evidence type="ECO:0000256" key="1">
    <source>
        <dbReference type="ARBA" id="ARBA00004196"/>
    </source>
</evidence>
<dbReference type="InterPro" id="IPR051263">
    <property type="entry name" value="C-type_cytochrome_biogenesis"/>
</dbReference>
<proteinExistence type="predicted"/>
<dbReference type="Pfam" id="PF23914">
    <property type="entry name" value="TPR_CcmH_CycH"/>
    <property type="match status" value="1"/>
</dbReference>
<evidence type="ECO:0000256" key="2">
    <source>
        <dbReference type="ARBA" id="ARBA00022737"/>
    </source>
</evidence>
<dbReference type="InterPro" id="IPR011990">
    <property type="entry name" value="TPR-like_helical_dom_sf"/>
</dbReference>
<organism evidence="7 8">
    <name type="scientific">Candidatus Enterovibrio escicola</name>
    <dbReference type="NCBI Taxonomy" id="1927127"/>
    <lineage>
        <taxon>Bacteria</taxon>
        <taxon>Pseudomonadati</taxon>
        <taxon>Pseudomonadota</taxon>
        <taxon>Gammaproteobacteria</taxon>
        <taxon>Vibrionales</taxon>
        <taxon>Vibrionaceae</taxon>
        <taxon>Enterovibrio</taxon>
    </lineage>
</organism>
<keyword evidence="2" id="KW-0677">Repeat</keyword>
<evidence type="ECO:0000313" key="7">
    <source>
        <dbReference type="EMBL" id="PCS22024.1"/>
    </source>
</evidence>
<dbReference type="InterPro" id="IPR056413">
    <property type="entry name" value="TPR_CcmH_CycH"/>
</dbReference>
<feature type="domain" description="Cytochrome c-type biogenesis protein H TPR" evidence="6">
    <location>
        <begin position="120"/>
        <end position="239"/>
    </location>
</feature>
<gene>
    <name evidence="7" type="ORF">BTN49_2489</name>
</gene>
<accession>A0A2A5T1J3</accession>
<dbReference type="GeneID" id="71202223"/>
<dbReference type="NCBIfam" id="TIGR03142">
    <property type="entry name" value="cytochro_ccmI"/>
    <property type="match status" value="1"/>
</dbReference>
<dbReference type="AlphaFoldDB" id="A0A2A5T1J3"/>
<evidence type="ECO:0000256" key="5">
    <source>
        <dbReference type="SAM" id="Phobius"/>
    </source>
</evidence>
<name>A0A2A5T1J3_9GAMM</name>
<evidence type="ECO:0000313" key="8">
    <source>
        <dbReference type="Proteomes" id="UP000219020"/>
    </source>
</evidence>
<comment type="subcellular location">
    <subcellularLocation>
        <location evidence="1">Cell envelope</location>
    </subcellularLocation>
</comment>
<dbReference type="GO" id="GO:0030313">
    <property type="term" value="C:cell envelope"/>
    <property type="evidence" value="ECO:0007669"/>
    <property type="project" value="UniProtKB-SubCell"/>
</dbReference>
<dbReference type="GO" id="GO:0017004">
    <property type="term" value="P:cytochrome complex assembly"/>
    <property type="evidence" value="ECO:0007669"/>
    <property type="project" value="UniProtKB-KW"/>
</dbReference>
<feature type="transmembrane region" description="Helical" evidence="5">
    <location>
        <begin position="91"/>
        <end position="114"/>
    </location>
</feature>
<keyword evidence="7" id="KW-0456">Lyase</keyword>
<evidence type="ECO:0000256" key="4">
    <source>
        <dbReference type="ARBA" id="ARBA00022803"/>
    </source>
</evidence>
<dbReference type="Gene3D" id="1.25.40.10">
    <property type="entry name" value="Tetratricopeptide repeat domain"/>
    <property type="match status" value="1"/>
</dbReference>
<keyword evidence="5" id="KW-1133">Transmembrane helix</keyword>
<keyword evidence="8" id="KW-1185">Reference proteome</keyword>